<dbReference type="EMBL" id="JAYKBW010000003">
    <property type="protein sequence ID" value="MEB3074379.1"/>
    <property type="molecule type" value="Genomic_DNA"/>
</dbReference>
<dbReference type="InterPro" id="IPR025366">
    <property type="entry name" value="DUF4270"/>
</dbReference>
<organism evidence="1 2">
    <name type="scientific">Capnocytophaga gingivalis</name>
    <dbReference type="NCBI Taxonomy" id="1017"/>
    <lineage>
        <taxon>Bacteria</taxon>
        <taxon>Pseudomonadati</taxon>
        <taxon>Bacteroidota</taxon>
        <taxon>Flavobacteriia</taxon>
        <taxon>Flavobacteriales</taxon>
        <taxon>Flavobacteriaceae</taxon>
        <taxon>Capnocytophaga</taxon>
    </lineage>
</organism>
<dbReference type="RefSeq" id="WP_323982782.1">
    <property type="nucleotide sequence ID" value="NZ_JAYKBW010000003.1"/>
</dbReference>
<proteinExistence type="predicted"/>
<dbReference type="Pfam" id="PF14092">
    <property type="entry name" value="DUF4270"/>
    <property type="match status" value="1"/>
</dbReference>
<sequence>MKHIYTFLSLTSLILAASCNTDGDIRQVEGNILGKPLFTPKKDSISLEFNNIKVSTIQTNSQNNPLLGQLTQGTLGTTNVALVTQALLSSADPTFGEKTQTQEASSYNENETVEKVYLYLPFFSTEKIVQDPADAKKTIKTYTLDSIYGGKEASFAMKVQQLNYFLRDINNQLESQVYYSNEVLPTGATMAEVNVAGASNNAIVRYQFDDPTTQANESTKEKDRLAPGYRIELSPTLFQSLLLDKEGDSSLSNNDYFRQALNGLVISTSNFSSGLLALINLKNAKIEVVYNYQYQKNGTSYTKKKSYELSLGGISFNQYTRTNDTVTLSQDAIYLKGGQGYVAELSIPENNPVFQMLKRKKPMINQAELYLYVDKTKVDLTQQPPYVIIYNATKGVPLYDYAAELSSNTSTSDIVSIGRLKKDNKGNYYYHFYLTDHLTSIIKNGSDNVKIGLAVSTHLAQDTKTTLSAMRSISYKNSANEVKKTVLANAENTLYTVVYGNSSQVPEGKKLKLMVYYTLTE</sequence>
<name>A0ABU5Z6Y1_9FLAO</name>
<dbReference type="PROSITE" id="PS51257">
    <property type="entry name" value="PROKAR_LIPOPROTEIN"/>
    <property type="match status" value="1"/>
</dbReference>
<evidence type="ECO:0000313" key="2">
    <source>
        <dbReference type="Proteomes" id="UP001311730"/>
    </source>
</evidence>
<gene>
    <name evidence="1" type="ORF">VJJ08_03565</name>
</gene>
<comment type="caution">
    <text evidence="1">The sequence shown here is derived from an EMBL/GenBank/DDBJ whole genome shotgun (WGS) entry which is preliminary data.</text>
</comment>
<accession>A0ABU5Z6Y1</accession>
<evidence type="ECO:0000313" key="1">
    <source>
        <dbReference type="EMBL" id="MEB3074379.1"/>
    </source>
</evidence>
<keyword evidence="2" id="KW-1185">Reference proteome</keyword>
<reference evidence="1 2" key="1">
    <citation type="submission" date="2023-12" db="EMBL/GenBank/DDBJ databases">
        <title>Genomic sequences of Capnocytophaga and Parvimonas strains.</title>
        <authorList>
            <person name="Watt R.M."/>
            <person name="Wang M."/>
            <person name="Yang T."/>
            <person name="Tong W.M."/>
        </authorList>
    </citation>
    <scope>NUCLEOTIDE SEQUENCE [LARGE SCALE GENOMIC DNA]</scope>
    <source>
        <strain evidence="1 2">CCUG 13096</strain>
    </source>
</reference>
<dbReference type="Proteomes" id="UP001311730">
    <property type="component" value="Unassembled WGS sequence"/>
</dbReference>
<protein>
    <submittedName>
        <fullName evidence="1">DUF4270 domain-containing protein</fullName>
    </submittedName>
</protein>